<dbReference type="EMBL" id="BAABGM010000020">
    <property type="protein sequence ID" value="GAA4410480.1"/>
    <property type="molecule type" value="Genomic_DNA"/>
</dbReference>
<accession>A0ABP8KMV5</accession>
<reference evidence="2" key="1">
    <citation type="journal article" date="2019" name="Int. J. Syst. Evol. Microbiol.">
        <title>The Global Catalogue of Microorganisms (GCM) 10K type strain sequencing project: providing services to taxonomists for standard genome sequencing and annotation.</title>
        <authorList>
            <consortium name="The Broad Institute Genomics Platform"/>
            <consortium name="The Broad Institute Genome Sequencing Center for Infectious Disease"/>
            <person name="Wu L."/>
            <person name="Ma J."/>
        </authorList>
    </citation>
    <scope>NUCLEOTIDE SEQUENCE [LARGE SCALE GENOMIC DNA]</scope>
    <source>
        <strain evidence="2">JCM 17809</strain>
    </source>
</reference>
<evidence type="ECO:0000313" key="2">
    <source>
        <dbReference type="Proteomes" id="UP001500945"/>
    </source>
</evidence>
<evidence type="ECO:0000313" key="1">
    <source>
        <dbReference type="EMBL" id="GAA4410480.1"/>
    </source>
</evidence>
<dbReference type="Proteomes" id="UP001500945">
    <property type="component" value="Unassembled WGS sequence"/>
</dbReference>
<keyword evidence="2" id="KW-1185">Reference proteome</keyword>
<organism evidence="1 2">
    <name type="scientific">Fodinibacter luteus</name>
    <dbReference type="NCBI Taxonomy" id="552064"/>
    <lineage>
        <taxon>Bacteria</taxon>
        <taxon>Bacillati</taxon>
        <taxon>Actinomycetota</taxon>
        <taxon>Actinomycetes</taxon>
        <taxon>Micrococcales</taxon>
        <taxon>Intrasporangiaceae</taxon>
        <taxon>Fodinibacter (ex Wang et al. 2009)</taxon>
    </lineage>
</organism>
<proteinExistence type="predicted"/>
<protein>
    <submittedName>
        <fullName evidence="1">Uncharacterized protein</fullName>
    </submittedName>
</protein>
<gene>
    <name evidence="1" type="ORF">GCM10023168_30220</name>
</gene>
<name>A0ABP8KMV5_9MICO</name>
<sequence>MTADDLLELPGPKAFVDRACADLEAGRSVLLVFPRFAIASGLADHVLDAVATSAGARCVDTGEAHLATRVAEAMDRLHEWRPGSDPWWDLAHWPALRGQCAAVRSWEDAVGDPVTRWEALTHESGREPRERFRLLVGVGLDDLEGSPLDRTPSLHVSVRWWWGVVDRLDTELYLSGRDPDPLAHAEAVEVTAWALEGSCGGGTDGHALATGLPRAVREHDRTPRTHRQAPPPEIRPHWDLGLVELWDGRYRPVAAADPEGEERRVLRWRAQVRLLFPYLEEHRVRILREFLPKALTVGVAPGFGDVWELGDMFGQGRRVGLSLATYDHLKVARDVRNDLAHGRPAEPRQVELLREKIPL</sequence>
<comment type="caution">
    <text evidence="1">The sequence shown here is derived from an EMBL/GenBank/DDBJ whole genome shotgun (WGS) entry which is preliminary data.</text>
</comment>